<dbReference type="GO" id="GO:1902562">
    <property type="term" value="C:H4 histone acetyltransferase complex"/>
    <property type="evidence" value="ECO:0007669"/>
    <property type="project" value="UniProtKB-ARBA"/>
</dbReference>
<dbReference type="AlphaFoldDB" id="A0A068WQ18"/>
<reference evidence="3" key="2">
    <citation type="submission" date="2014-06" db="EMBL/GenBank/DDBJ databases">
        <authorList>
            <person name="Aslett M."/>
        </authorList>
    </citation>
    <scope>NUCLEOTIDE SEQUENCE</scope>
</reference>
<gene>
    <name evidence="5" type="primary">EGR_10010</name>
    <name evidence="3" type="ORF">EgrG_000343800</name>
</gene>
<evidence type="ECO:0000313" key="4">
    <source>
        <dbReference type="Proteomes" id="UP000492820"/>
    </source>
</evidence>
<feature type="compositionally biased region" description="Polar residues" evidence="1">
    <location>
        <begin position="257"/>
        <end position="268"/>
    </location>
</feature>
<feature type="region of interest" description="Disordered" evidence="1">
    <location>
        <begin position="256"/>
        <end position="281"/>
    </location>
</feature>
<feature type="domain" description="PEHE" evidence="2">
    <location>
        <begin position="230"/>
        <end position="384"/>
    </location>
</feature>
<evidence type="ECO:0000256" key="1">
    <source>
        <dbReference type="SAM" id="MobiDB-lite"/>
    </source>
</evidence>
<dbReference type="SMART" id="SM01300">
    <property type="entry name" value="PEHE"/>
    <property type="match status" value="1"/>
</dbReference>
<organism evidence="3">
    <name type="scientific">Echinococcus granulosus</name>
    <name type="common">Hydatid tapeworm</name>
    <dbReference type="NCBI Taxonomy" id="6210"/>
    <lineage>
        <taxon>Eukaryota</taxon>
        <taxon>Metazoa</taxon>
        <taxon>Spiralia</taxon>
        <taxon>Lophotrochozoa</taxon>
        <taxon>Platyhelminthes</taxon>
        <taxon>Cestoda</taxon>
        <taxon>Eucestoda</taxon>
        <taxon>Cyclophyllidea</taxon>
        <taxon>Taeniidae</taxon>
        <taxon>Echinococcus</taxon>
        <taxon>Echinococcus granulosus group</taxon>
    </lineage>
</organism>
<dbReference type="OrthoDB" id="6247315at2759"/>
<dbReference type="EMBL" id="LK028586">
    <property type="protein sequence ID" value="CDS22225.1"/>
    <property type="molecule type" value="Genomic_DNA"/>
</dbReference>
<proteinExistence type="predicted"/>
<evidence type="ECO:0000313" key="5">
    <source>
        <dbReference type="WBParaSite" id="EgrG_000343800"/>
    </source>
</evidence>
<feature type="compositionally biased region" description="Basic and acidic residues" evidence="1">
    <location>
        <begin position="103"/>
        <end position="114"/>
    </location>
</feature>
<evidence type="ECO:0000259" key="2">
    <source>
        <dbReference type="SMART" id="SM01300"/>
    </source>
</evidence>
<reference evidence="3 4" key="1">
    <citation type="journal article" date="2013" name="Nature">
        <title>The genomes of four tapeworm species reveal adaptations to parasitism.</title>
        <authorList>
            <person name="Tsai I.J."/>
            <person name="Zarowiecki M."/>
            <person name="Holroyd N."/>
            <person name="Garciarrubio A."/>
            <person name="Sanchez-Flores A."/>
            <person name="Brooks K.L."/>
            <person name="Tracey A."/>
            <person name="Bobes R.J."/>
            <person name="Fragoso G."/>
            <person name="Sciutto E."/>
            <person name="Aslett M."/>
            <person name="Beasley H."/>
            <person name="Bennett H.M."/>
            <person name="Cai J."/>
            <person name="Camicia F."/>
            <person name="Clark R."/>
            <person name="Cucher M."/>
            <person name="De Silva N."/>
            <person name="Day T.A."/>
            <person name="Deplazes P."/>
            <person name="Estrada K."/>
            <person name="Fernandez C."/>
            <person name="Holland P.W."/>
            <person name="Hou J."/>
            <person name="Hu S."/>
            <person name="Huckvale T."/>
            <person name="Hung S.S."/>
            <person name="Kamenetzky L."/>
            <person name="Keane J.A."/>
            <person name="Kiss F."/>
            <person name="Koziol U."/>
            <person name="Lambert O."/>
            <person name="Liu K."/>
            <person name="Luo X."/>
            <person name="Luo Y."/>
            <person name="Macchiaroli N."/>
            <person name="Nichol S."/>
            <person name="Paps J."/>
            <person name="Parkinson J."/>
            <person name="Pouchkina-Stantcheva N."/>
            <person name="Riddiford N."/>
            <person name="Rosenzvit M."/>
            <person name="Salinas G."/>
            <person name="Wasmuth J.D."/>
            <person name="Zamanian M."/>
            <person name="Zheng Y."/>
            <person name="Cai X."/>
            <person name="Soberon X."/>
            <person name="Olson P.D."/>
            <person name="Laclette J.P."/>
            <person name="Brehm K."/>
            <person name="Berriman M."/>
            <person name="Garciarrubio A."/>
            <person name="Bobes R.J."/>
            <person name="Fragoso G."/>
            <person name="Sanchez-Flores A."/>
            <person name="Estrada K."/>
            <person name="Cevallos M.A."/>
            <person name="Morett E."/>
            <person name="Gonzalez V."/>
            <person name="Portillo T."/>
            <person name="Ochoa-Leyva A."/>
            <person name="Jose M.V."/>
            <person name="Sciutto E."/>
            <person name="Landa A."/>
            <person name="Jimenez L."/>
            <person name="Valdes V."/>
            <person name="Carrero J.C."/>
            <person name="Larralde C."/>
            <person name="Morales-Montor J."/>
            <person name="Limon-Lason J."/>
            <person name="Soberon X."/>
            <person name="Laclette J.P."/>
        </authorList>
    </citation>
    <scope>NUCLEOTIDE SEQUENCE [LARGE SCALE GENOMIC DNA]</scope>
</reference>
<sequence>MPEIVARMYVHSLRSSKTHFTTEKQSHAEMLAQKIVDMLPRSSMSRSLFRSLGIECNVDNPLKSSGPLLCITGTAHSLPDLVKRACSPTSVFLNSPTSVPQPEPERSRLHDRSRQSVPNRILTNMSASQENTPPSLKRSAVRPDANTSTSAPCGVANRRRGIEPRVLRPRVTLPSTWNQRTTSRSSSSPKHGKLLRRSSPCILYSSSNYYQTHFDIHSFIPPEDWARKQIEVPSWRINDVITERCGGEAGVSRVLRSRNSQLTRTQSLKRSRPPEDYEDTSDGVYMSRHARLETHEIKRERLSDQRTAEEELRLRIEWRERESWRKRQATRVDSFMDIDPERFMPTSLLEPISKVRYIHVRSDIPVIAFGVKVPKPEFGSFSLP</sequence>
<feature type="compositionally biased region" description="Polar residues" evidence="1">
    <location>
        <begin position="173"/>
        <end position="189"/>
    </location>
</feature>
<protein>
    <submittedName>
        <fullName evidence="3 5">p11 protein</fullName>
    </submittedName>
</protein>
<dbReference type="WBParaSite" id="EgrG_000343800">
    <property type="protein sequence ID" value="EgrG_000343800"/>
    <property type="gene ID" value="EgrG_000343800"/>
</dbReference>
<accession>A0A068WQ18</accession>
<evidence type="ECO:0000313" key="3">
    <source>
        <dbReference type="EMBL" id="CDS22225.1"/>
    </source>
</evidence>
<dbReference type="Proteomes" id="UP000492820">
    <property type="component" value="Unassembled WGS sequence"/>
</dbReference>
<name>A0A068WQ18_ECHGR</name>
<reference evidence="5" key="3">
    <citation type="submission" date="2020-10" db="UniProtKB">
        <authorList>
            <consortium name="WormBaseParasite"/>
        </authorList>
    </citation>
    <scope>IDENTIFICATION</scope>
</reference>
<dbReference type="Gene3D" id="6.10.250.3170">
    <property type="match status" value="1"/>
</dbReference>
<feature type="compositionally biased region" description="Polar residues" evidence="1">
    <location>
        <begin position="115"/>
        <end position="134"/>
    </location>
</feature>
<feature type="region of interest" description="Disordered" evidence="1">
    <location>
        <begin position="92"/>
        <end position="194"/>
    </location>
</feature>
<dbReference type="InterPro" id="IPR029332">
    <property type="entry name" value="PEHE_dom"/>
</dbReference>